<evidence type="ECO:0000313" key="3">
    <source>
        <dbReference type="Proteomes" id="UP000176576"/>
    </source>
</evidence>
<evidence type="ECO:0000256" key="1">
    <source>
        <dbReference type="SAM" id="Phobius"/>
    </source>
</evidence>
<keyword evidence="1" id="KW-0812">Transmembrane</keyword>
<proteinExistence type="predicted"/>
<sequence>MFIIIGLSSLLLFLYMHTTTDAETTYKLLAPLPGGAQELPADGGFSLYAKEVFWFLLSAAAVLALVMLVIGGVEYVGSAGNTSLLGDAKARMTNALLGLLLALTSWLILNTINPDLVDSSLVIPPIQLGQ</sequence>
<name>A0A1G2G4X1_9BACT</name>
<dbReference type="Proteomes" id="UP000176576">
    <property type="component" value="Unassembled WGS sequence"/>
</dbReference>
<evidence type="ECO:0000313" key="2">
    <source>
        <dbReference type="EMBL" id="OGZ45102.1"/>
    </source>
</evidence>
<dbReference type="AlphaFoldDB" id="A0A1G2G4X1"/>
<organism evidence="2 3">
    <name type="scientific">Candidatus Ryanbacteria bacterium RIFCSPHIGHO2_02_FULL_45_13b</name>
    <dbReference type="NCBI Taxonomy" id="1802117"/>
    <lineage>
        <taxon>Bacteria</taxon>
        <taxon>Candidatus Ryaniibacteriota</taxon>
    </lineage>
</organism>
<accession>A0A1G2G4X1</accession>
<protein>
    <submittedName>
        <fullName evidence="2">Uncharacterized protein</fullName>
    </submittedName>
</protein>
<dbReference type="EMBL" id="MHNN01000024">
    <property type="protein sequence ID" value="OGZ45102.1"/>
    <property type="molecule type" value="Genomic_DNA"/>
</dbReference>
<feature type="transmembrane region" description="Helical" evidence="1">
    <location>
        <begin position="52"/>
        <end position="73"/>
    </location>
</feature>
<keyword evidence="1" id="KW-1133">Transmembrane helix</keyword>
<keyword evidence="1" id="KW-0472">Membrane</keyword>
<reference evidence="2 3" key="1">
    <citation type="journal article" date="2016" name="Nat. Commun.">
        <title>Thousands of microbial genomes shed light on interconnected biogeochemical processes in an aquifer system.</title>
        <authorList>
            <person name="Anantharaman K."/>
            <person name="Brown C.T."/>
            <person name="Hug L.A."/>
            <person name="Sharon I."/>
            <person name="Castelle C.J."/>
            <person name="Probst A.J."/>
            <person name="Thomas B.C."/>
            <person name="Singh A."/>
            <person name="Wilkins M.J."/>
            <person name="Karaoz U."/>
            <person name="Brodie E.L."/>
            <person name="Williams K.H."/>
            <person name="Hubbard S.S."/>
            <person name="Banfield J.F."/>
        </authorList>
    </citation>
    <scope>NUCLEOTIDE SEQUENCE [LARGE SCALE GENOMIC DNA]</scope>
</reference>
<gene>
    <name evidence="2" type="ORF">A3J54_04470</name>
</gene>
<feature type="transmembrane region" description="Helical" evidence="1">
    <location>
        <begin position="94"/>
        <end position="112"/>
    </location>
</feature>
<comment type="caution">
    <text evidence="2">The sequence shown here is derived from an EMBL/GenBank/DDBJ whole genome shotgun (WGS) entry which is preliminary data.</text>
</comment>
<dbReference type="STRING" id="1802117.A3J54_04470"/>